<dbReference type="SMART" id="SM00849">
    <property type="entry name" value="Lactamase_B"/>
    <property type="match status" value="1"/>
</dbReference>
<dbReference type="SUPFAM" id="SSF56281">
    <property type="entry name" value="Metallo-hydrolase/oxidoreductase"/>
    <property type="match status" value="1"/>
</dbReference>
<feature type="domain" description="Metallo-beta-lactamase" evidence="8">
    <location>
        <begin position="1"/>
        <end position="193"/>
    </location>
</feature>
<evidence type="ECO:0000256" key="6">
    <source>
        <dbReference type="ARBA" id="ARBA00022839"/>
    </source>
</evidence>
<dbReference type="InterPro" id="IPR011108">
    <property type="entry name" value="RMMBL"/>
</dbReference>
<dbReference type="AlphaFoldDB" id="A0A1G1ZB11"/>
<comment type="caution">
    <text evidence="9">The sequence shown here is derived from an EMBL/GenBank/DDBJ whole genome shotgun (WGS) entry which is preliminary data.</text>
</comment>
<dbReference type="InterPro" id="IPR001279">
    <property type="entry name" value="Metallo-B-lactamas"/>
</dbReference>
<dbReference type="Pfam" id="PF22505">
    <property type="entry name" value="RNase_J_b_CASP"/>
    <property type="match status" value="1"/>
</dbReference>
<dbReference type="GO" id="GO:0004527">
    <property type="term" value="F:exonuclease activity"/>
    <property type="evidence" value="ECO:0007669"/>
    <property type="project" value="UniProtKB-KW"/>
</dbReference>
<dbReference type="InterPro" id="IPR041636">
    <property type="entry name" value="RNase_J_C"/>
</dbReference>
<organism evidence="9 10">
    <name type="scientific">Candidatus Colwellbacteria bacterium RIFCSPLOWO2_02_FULL_45_11</name>
    <dbReference type="NCBI Taxonomy" id="1797692"/>
    <lineage>
        <taxon>Bacteria</taxon>
        <taxon>Candidatus Colwelliibacteriota</taxon>
    </lineage>
</organism>
<dbReference type="Pfam" id="PF00753">
    <property type="entry name" value="Lactamase_B"/>
    <property type="match status" value="1"/>
</dbReference>
<evidence type="ECO:0000313" key="10">
    <source>
        <dbReference type="Proteomes" id="UP000176544"/>
    </source>
</evidence>
<proteinExistence type="predicted"/>
<keyword evidence="5" id="KW-0862">Zinc</keyword>
<dbReference type="STRING" id="1797692.A3I33_02495"/>
<keyword evidence="1" id="KW-0963">Cytoplasm</keyword>
<evidence type="ECO:0000256" key="7">
    <source>
        <dbReference type="ARBA" id="ARBA00022884"/>
    </source>
</evidence>
<dbReference type="GO" id="GO:0046872">
    <property type="term" value="F:metal ion binding"/>
    <property type="evidence" value="ECO:0007669"/>
    <property type="project" value="UniProtKB-KW"/>
</dbReference>
<evidence type="ECO:0000256" key="4">
    <source>
        <dbReference type="ARBA" id="ARBA00022801"/>
    </source>
</evidence>
<keyword evidence="2" id="KW-0540">Nuclease</keyword>
<keyword evidence="3" id="KW-0479">Metal-binding</keyword>
<evidence type="ECO:0000256" key="5">
    <source>
        <dbReference type="ARBA" id="ARBA00022833"/>
    </source>
</evidence>
<evidence type="ECO:0000313" key="9">
    <source>
        <dbReference type="EMBL" id="OGY60807.1"/>
    </source>
</evidence>
<dbReference type="Pfam" id="PF17770">
    <property type="entry name" value="RNase_J_C"/>
    <property type="match status" value="1"/>
</dbReference>
<dbReference type="InterPro" id="IPR004613">
    <property type="entry name" value="RNase_J"/>
</dbReference>
<dbReference type="Gene3D" id="3.60.15.10">
    <property type="entry name" value="Ribonuclease Z/Hydroxyacylglutathione hydrolase-like"/>
    <property type="match status" value="1"/>
</dbReference>
<dbReference type="EMBL" id="MHJA01000023">
    <property type="protein sequence ID" value="OGY60807.1"/>
    <property type="molecule type" value="Genomic_DNA"/>
</dbReference>
<dbReference type="InterPro" id="IPR055132">
    <property type="entry name" value="RNase_J_b_CASP"/>
</dbReference>
<evidence type="ECO:0000259" key="8">
    <source>
        <dbReference type="SMART" id="SM00849"/>
    </source>
</evidence>
<gene>
    <name evidence="9" type="ORF">A3I33_02495</name>
</gene>
<keyword evidence="4" id="KW-0378">Hydrolase</keyword>
<evidence type="ECO:0000256" key="2">
    <source>
        <dbReference type="ARBA" id="ARBA00022722"/>
    </source>
</evidence>
<keyword evidence="6" id="KW-0269">Exonuclease</keyword>
<dbReference type="PANTHER" id="PTHR43694">
    <property type="entry name" value="RIBONUCLEASE J"/>
    <property type="match status" value="1"/>
</dbReference>
<dbReference type="InterPro" id="IPR042173">
    <property type="entry name" value="RNase_J_2"/>
</dbReference>
<accession>A0A1G1ZB11</accession>
<dbReference type="GO" id="GO:0003723">
    <property type="term" value="F:RNA binding"/>
    <property type="evidence" value="ECO:0007669"/>
    <property type="project" value="UniProtKB-KW"/>
</dbReference>
<dbReference type="Gene3D" id="3.40.50.10710">
    <property type="entry name" value="Metallo-hydrolase/oxidoreductase"/>
    <property type="match status" value="1"/>
</dbReference>
<dbReference type="InterPro" id="IPR036866">
    <property type="entry name" value="RibonucZ/Hydroxyglut_hydro"/>
</dbReference>
<reference evidence="9 10" key="1">
    <citation type="journal article" date="2016" name="Nat. Commun.">
        <title>Thousands of microbial genomes shed light on interconnected biogeochemical processes in an aquifer system.</title>
        <authorList>
            <person name="Anantharaman K."/>
            <person name="Brown C.T."/>
            <person name="Hug L.A."/>
            <person name="Sharon I."/>
            <person name="Castelle C.J."/>
            <person name="Probst A.J."/>
            <person name="Thomas B.C."/>
            <person name="Singh A."/>
            <person name="Wilkins M.J."/>
            <person name="Karaoz U."/>
            <person name="Brodie E.L."/>
            <person name="Williams K.H."/>
            <person name="Hubbard S.S."/>
            <person name="Banfield J.F."/>
        </authorList>
    </citation>
    <scope>NUCLEOTIDE SEQUENCE [LARGE SCALE GENOMIC DNA]</scope>
</reference>
<protein>
    <recommendedName>
        <fullName evidence="8">Metallo-beta-lactamase domain-containing protein</fullName>
    </recommendedName>
</protein>
<evidence type="ECO:0000256" key="3">
    <source>
        <dbReference type="ARBA" id="ARBA00022723"/>
    </source>
</evidence>
<keyword evidence="7" id="KW-0694">RNA-binding</keyword>
<dbReference type="NCBIfam" id="TIGR00649">
    <property type="entry name" value="MG423"/>
    <property type="match status" value="1"/>
</dbReference>
<dbReference type="Gene3D" id="3.10.20.580">
    <property type="match status" value="1"/>
</dbReference>
<dbReference type="PANTHER" id="PTHR43694:SF1">
    <property type="entry name" value="RIBONUCLEASE J"/>
    <property type="match status" value="1"/>
</dbReference>
<dbReference type="Proteomes" id="UP000176544">
    <property type="component" value="Unassembled WGS sequence"/>
</dbReference>
<dbReference type="CDD" id="cd07714">
    <property type="entry name" value="RNaseJ_MBL-fold"/>
    <property type="match status" value="1"/>
</dbReference>
<sequence length="534" mass="60280">MSYIEYKNDIVVIDMGFQFPEEDTPGIDYIIPNIAELKPKKDNIRAVVITHGHFDHIGAIPYLMSKLGNPPIYTVKLTKAIIERRQEEFINAPKLNIIEVKYGDKKKAGIFELDFFGVEHTIPDSMGVVVKTPIGNIAHFGDFHLDRDEKGNIYREEEMERVGKMGIHTLMMDSTNALVQGSGISEHEVVSNLRLLLSQAEGRTIVATFSSMLTRIGEMIKIAEELGKKVIINGRSMKQNVQIAETLGYFKFKKGTIIPVQEMNKHKPENILIVTTGAQGEPNAGLMRIVSGEHKFIQIKEGDTFVFSSSVIPGNERSVQSLTDNIARQGAIVYNSQLIDIHKSGHAPQEDLKIVIGKIKPRYLVPVHGYYHFRYVAGQLCKQLGMPESSAQVVDNGDELLLTKDGFQVNKAEVDTTYVMVDGLGVGDVEEVVLRDRRMLAEEGMIVIIATVNRKTGRLIKNPDIISRGFIYLRDNQEMLREMRTKIKSIINRIPRHQQAESDYIKALFRDQVGEFVFKKTHRRPMILPVIIEV</sequence>
<evidence type="ECO:0000256" key="1">
    <source>
        <dbReference type="ARBA" id="ARBA00022490"/>
    </source>
</evidence>
<name>A0A1G1ZB11_9BACT</name>
<dbReference type="Pfam" id="PF07521">
    <property type="entry name" value="RMMBL"/>
    <property type="match status" value="1"/>
</dbReference>